<evidence type="ECO:0000259" key="1">
    <source>
        <dbReference type="Pfam" id="PF08241"/>
    </source>
</evidence>
<feature type="domain" description="Methyltransferase type 11" evidence="1">
    <location>
        <begin position="42"/>
        <end position="131"/>
    </location>
</feature>
<dbReference type="GO" id="GO:0032259">
    <property type="term" value="P:methylation"/>
    <property type="evidence" value="ECO:0007669"/>
    <property type="project" value="UniProtKB-KW"/>
</dbReference>
<comment type="caution">
    <text evidence="2">The sequence shown here is derived from an EMBL/GenBank/DDBJ whole genome shotgun (WGS) entry which is preliminary data.</text>
</comment>
<dbReference type="InterPro" id="IPR013216">
    <property type="entry name" value="Methyltransf_11"/>
</dbReference>
<keyword evidence="2" id="KW-0808">Transferase</keyword>
<dbReference type="EMBL" id="BORB01000076">
    <property type="protein sequence ID" value="GIN59962.1"/>
    <property type="molecule type" value="Genomic_DNA"/>
</dbReference>
<gene>
    <name evidence="2" type="ORF">J8TS2_42810</name>
</gene>
<dbReference type="Pfam" id="PF08241">
    <property type="entry name" value="Methyltransf_11"/>
    <property type="match status" value="1"/>
</dbReference>
<keyword evidence="3" id="KW-1185">Reference proteome</keyword>
<protein>
    <submittedName>
        <fullName evidence="2">SAM-dependent methyltransferase</fullName>
    </submittedName>
</protein>
<dbReference type="Proteomes" id="UP000679950">
    <property type="component" value="Unassembled WGS sequence"/>
</dbReference>
<dbReference type="InterPro" id="IPR029063">
    <property type="entry name" value="SAM-dependent_MTases_sf"/>
</dbReference>
<evidence type="ECO:0000313" key="3">
    <source>
        <dbReference type="Proteomes" id="UP000679950"/>
    </source>
</evidence>
<accession>A0ABQ4KQ13</accession>
<evidence type="ECO:0000313" key="2">
    <source>
        <dbReference type="EMBL" id="GIN59962.1"/>
    </source>
</evidence>
<sequence length="257" mass="29110">MQMKNIADSWNSMLYDQNHSFVSKFGESIVELLAPQVGERVLDLGCGTGDLAKQIADLGSQVIGVDQSDNMITEAKRKYPHIPFKVEDARSLSYEREFDAVFSNAALHWIQAPEEVLSSIHKALIPGGRLVAEFGGKDNVKQIVDALLLQFQRNGIEDGANRIPWYFPSIGEYTTLMEETGFHVSFAQHFARPTPLEGKDGLRNWLNMFGDSFFKGLTDRERDQLITDTENHLRPTMFQNGQWLADYKRIRVVGVKE</sequence>
<reference evidence="2 3" key="1">
    <citation type="submission" date="2021-03" db="EMBL/GenBank/DDBJ databases">
        <title>Antimicrobial resistance genes in bacteria isolated from Japanese honey, and their potential for conferring macrolide and lincosamide resistance in the American foulbrood pathogen Paenibacillus larvae.</title>
        <authorList>
            <person name="Okamoto M."/>
            <person name="Kumagai M."/>
            <person name="Kanamori H."/>
            <person name="Takamatsu D."/>
        </authorList>
    </citation>
    <scope>NUCLEOTIDE SEQUENCE [LARGE SCALE GENOMIC DNA]</scope>
    <source>
        <strain evidence="2 3">J8TS2</strain>
    </source>
</reference>
<dbReference type="SUPFAM" id="SSF53335">
    <property type="entry name" value="S-adenosyl-L-methionine-dependent methyltransferases"/>
    <property type="match status" value="1"/>
</dbReference>
<dbReference type="GO" id="GO:0008168">
    <property type="term" value="F:methyltransferase activity"/>
    <property type="evidence" value="ECO:0007669"/>
    <property type="project" value="UniProtKB-KW"/>
</dbReference>
<dbReference type="PANTHER" id="PTHR43861:SF1">
    <property type="entry name" value="TRANS-ACONITATE 2-METHYLTRANSFERASE"/>
    <property type="match status" value="1"/>
</dbReference>
<name>A0ABQ4KQ13_9BACI</name>
<dbReference type="Gene3D" id="3.40.50.150">
    <property type="entry name" value="Vaccinia Virus protein VP39"/>
    <property type="match status" value="1"/>
</dbReference>
<dbReference type="CDD" id="cd02440">
    <property type="entry name" value="AdoMet_MTases"/>
    <property type="match status" value="1"/>
</dbReference>
<dbReference type="PANTHER" id="PTHR43861">
    <property type="entry name" value="TRANS-ACONITATE 2-METHYLTRANSFERASE-RELATED"/>
    <property type="match status" value="1"/>
</dbReference>
<keyword evidence="2" id="KW-0489">Methyltransferase</keyword>
<organism evidence="2 3">
    <name type="scientific">Lederbergia ruris</name>
    <dbReference type="NCBI Taxonomy" id="217495"/>
    <lineage>
        <taxon>Bacteria</taxon>
        <taxon>Bacillati</taxon>
        <taxon>Bacillota</taxon>
        <taxon>Bacilli</taxon>
        <taxon>Bacillales</taxon>
        <taxon>Bacillaceae</taxon>
        <taxon>Lederbergia</taxon>
    </lineage>
</organism>
<proteinExistence type="predicted"/>